<dbReference type="Proteomes" id="UP000297777">
    <property type="component" value="Unassembled WGS sequence"/>
</dbReference>
<protein>
    <submittedName>
        <fullName evidence="1">Uncharacterized protein</fullName>
    </submittedName>
</protein>
<accession>A0A4Z1F3S2</accession>
<reference evidence="1 2" key="1">
    <citation type="submission" date="2017-12" db="EMBL/GenBank/DDBJ databases">
        <title>Comparative genomics of Botrytis spp.</title>
        <authorList>
            <person name="Valero-Jimenez C.A."/>
            <person name="Tapia P."/>
            <person name="Veloso J."/>
            <person name="Silva-Moreno E."/>
            <person name="Staats M."/>
            <person name="Valdes J.H."/>
            <person name="Van Kan J.A.L."/>
        </authorList>
    </citation>
    <scope>NUCLEOTIDE SEQUENCE [LARGE SCALE GENOMIC DNA]</scope>
    <source>
        <strain evidence="1 2">Bt9001</strain>
    </source>
</reference>
<proteinExistence type="predicted"/>
<gene>
    <name evidence="1" type="ORF">BTUL_0011g00030</name>
</gene>
<comment type="caution">
    <text evidence="1">The sequence shown here is derived from an EMBL/GenBank/DDBJ whole genome shotgun (WGS) entry which is preliminary data.</text>
</comment>
<dbReference type="OrthoDB" id="10485424at2759"/>
<name>A0A4Z1F3S2_9HELO</name>
<sequence>MVFITPDDSKEKANVATNCWAVTGSGPATYVDSRSPGGYIDSPRHIYGASRGISVQAEQTVVEYTKCRRM</sequence>
<organism evidence="1 2">
    <name type="scientific">Botrytis tulipae</name>
    <dbReference type="NCBI Taxonomy" id="87230"/>
    <lineage>
        <taxon>Eukaryota</taxon>
        <taxon>Fungi</taxon>
        <taxon>Dikarya</taxon>
        <taxon>Ascomycota</taxon>
        <taxon>Pezizomycotina</taxon>
        <taxon>Leotiomycetes</taxon>
        <taxon>Helotiales</taxon>
        <taxon>Sclerotiniaceae</taxon>
        <taxon>Botrytis</taxon>
    </lineage>
</organism>
<evidence type="ECO:0000313" key="2">
    <source>
        <dbReference type="Proteomes" id="UP000297777"/>
    </source>
</evidence>
<dbReference type="AlphaFoldDB" id="A0A4Z1F3S2"/>
<dbReference type="EMBL" id="PQXH01000011">
    <property type="protein sequence ID" value="TGO18199.1"/>
    <property type="molecule type" value="Genomic_DNA"/>
</dbReference>
<keyword evidence="2" id="KW-1185">Reference proteome</keyword>
<evidence type="ECO:0000313" key="1">
    <source>
        <dbReference type="EMBL" id="TGO18199.1"/>
    </source>
</evidence>